<evidence type="ECO:0000256" key="1">
    <source>
        <dbReference type="ARBA" id="ARBA00022553"/>
    </source>
</evidence>
<dbReference type="Proteomes" id="UP001250932">
    <property type="component" value="Unassembled WGS sequence"/>
</dbReference>
<dbReference type="PROSITE" id="PS50110">
    <property type="entry name" value="RESPONSE_REGULATORY"/>
    <property type="match status" value="2"/>
</dbReference>
<dbReference type="InterPro" id="IPR011006">
    <property type="entry name" value="CheY-like_superfamily"/>
</dbReference>
<comment type="caution">
    <text evidence="4">The sequence shown here is derived from an EMBL/GenBank/DDBJ whole genome shotgun (WGS) entry which is preliminary data.</text>
</comment>
<dbReference type="PANTHER" id="PTHR44591">
    <property type="entry name" value="STRESS RESPONSE REGULATOR PROTEIN 1"/>
    <property type="match status" value="1"/>
</dbReference>
<dbReference type="EMBL" id="JAQOUE010000001">
    <property type="protein sequence ID" value="MDT7043096.1"/>
    <property type="molecule type" value="Genomic_DNA"/>
</dbReference>
<evidence type="ECO:0000256" key="2">
    <source>
        <dbReference type="PROSITE-ProRule" id="PRU00169"/>
    </source>
</evidence>
<dbReference type="Gene3D" id="3.40.50.2300">
    <property type="match status" value="2"/>
</dbReference>
<evidence type="ECO:0000313" key="4">
    <source>
        <dbReference type="EMBL" id="MDT7043096.1"/>
    </source>
</evidence>
<sequence length="288" mass="32531">MSRESNFDLEFESNQHEDYSVMPKHMLIVESDQTASKLYALWFNDMGFQTTSVTDGWQAMQALADQSIDGLLLDLKAPIMDGLAMLTQLRQRYADIPVIVLATVDMTDSLLEALESGAQDYLTKPVSQHLFKQKCRRVFLPHQKMDFNKKPETPTTESMKHILIVDDDPDIRMLLRSVLESYGYRCDEAQNGLEAIELVEGHSFDLVLVDYSMPLMNGLEVIESIAERPCESRPGVIMITAQADETLRTQALKAGAAEVLTKPFDLDHMLLTIGRTLKNKHSSSRCSR</sequence>
<accession>A0ABU3K9M4</accession>
<dbReference type="CDD" id="cd17546">
    <property type="entry name" value="REC_hyHK_CKI1_RcsC-like"/>
    <property type="match status" value="1"/>
</dbReference>
<keyword evidence="5" id="KW-1185">Reference proteome</keyword>
<dbReference type="SMART" id="SM00448">
    <property type="entry name" value="REC"/>
    <property type="match status" value="2"/>
</dbReference>
<feature type="modified residue" description="4-aspartylphosphate" evidence="2">
    <location>
        <position position="210"/>
    </location>
</feature>
<evidence type="ECO:0000259" key="3">
    <source>
        <dbReference type="PROSITE" id="PS50110"/>
    </source>
</evidence>
<dbReference type="Pfam" id="PF00072">
    <property type="entry name" value="Response_reg"/>
    <property type="match status" value="2"/>
</dbReference>
<proteinExistence type="predicted"/>
<keyword evidence="1 2" id="KW-0597">Phosphoprotein</keyword>
<dbReference type="CDD" id="cd00156">
    <property type="entry name" value="REC"/>
    <property type="match status" value="1"/>
</dbReference>
<reference evidence="4 5" key="1">
    <citation type="journal article" date="2023" name="ISME J.">
        <title>Cultivation and genomic characterization of novel and ubiquitous marine nitrite-oxidizing bacteria from the Nitrospirales.</title>
        <authorList>
            <person name="Mueller A.J."/>
            <person name="Daebeler A."/>
            <person name="Herbold C.W."/>
            <person name="Kirkegaard R.H."/>
            <person name="Daims H."/>
        </authorList>
    </citation>
    <scope>NUCLEOTIDE SEQUENCE [LARGE SCALE GENOMIC DNA]</scope>
    <source>
        <strain evidence="4 5">EB</strain>
    </source>
</reference>
<dbReference type="InterPro" id="IPR001789">
    <property type="entry name" value="Sig_transdc_resp-reg_receiver"/>
</dbReference>
<name>A0ABU3K9M4_9BACT</name>
<evidence type="ECO:0000313" key="5">
    <source>
        <dbReference type="Proteomes" id="UP001250932"/>
    </source>
</evidence>
<feature type="domain" description="Response regulatory" evidence="3">
    <location>
        <begin position="161"/>
        <end position="277"/>
    </location>
</feature>
<dbReference type="PANTHER" id="PTHR44591:SF3">
    <property type="entry name" value="RESPONSE REGULATORY DOMAIN-CONTAINING PROTEIN"/>
    <property type="match status" value="1"/>
</dbReference>
<dbReference type="InterPro" id="IPR050595">
    <property type="entry name" value="Bact_response_regulator"/>
</dbReference>
<dbReference type="SUPFAM" id="SSF52172">
    <property type="entry name" value="CheY-like"/>
    <property type="match status" value="2"/>
</dbReference>
<dbReference type="RefSeq" id="WP_313833584.1">
    <property type="nucleotide sequence ID" value="NZ_JAQOUE010000001.1"/>
</dbReference>
<gene>
    <name evidence="4" type="ORF">PPG34_12090</name>
</gene>
<feature type="domain" description="Response regulatory" evidence="3">
    <location>
        <begin position="25"/>
        <end position="139"/>
    </location>
</feature>
<organism evidence="4 5">
    <name type="scientific">Candidatus Nitronereus thalassa</name>
    <dbReference type="NCBI Taxonomy" id="3020898"/>
    <lineage>
        <taxon>Bacteria</taxon>
        <taxon>Pseudomonadati</taxon>
        <taxon>Nitrospirota</taxon>
        <taxon>Nitrospiria</taxon>
        <taxon>Nitrospirales</taxon>
        <taxon>Nitrospiraceae</taxon>
        <taxon>Candidatus Nitronereus</taxon>
    </lineage>
</organism>
<protein>
    <submittedName>
        <fullName evidence="4">Response regulator</fullName>
    </submittedName>
</protein>
<feature type="modified residue" description="4-aspartylphosphate" evidence="2">
    <location>
        <position position="74"/>
    </location>
</feature>